<evidence type="ECO:0000256" key="5">
    <source>
        <dbReference type="SAM" id="MobiDB-lite"/>
    </source>
</evidence>
<evidence type="ECO:0000256" key="1">
    <source>
        <dbReference type="ARBA" id="ARBA00007782"/>
    </source>
</evidence>
<dbReference type="PROSITE" id="PS00945">
    <property type="entry name" value="CKS_2"/>
    <property type="match status" value="1"/>
</dbReference>
<dbReference type="Proteomes" id="UP001162085">
    <property type="component" value="Chromosome 4"/>
</dbReference>
<proteinExistence type="inferred from homology"/>
<dbReference type="Gene3D" id="3.30.170.10">
    <property type="entry name" value="Cyclin-dependent kinase, regulatory subunit"/>
    <property type="match status" value="1"/>
</dbReference>
<feature type="compositionally biased region" description="Polar residues" evidence="5">
    <location>
        <begin position="130"/>
        <end position="142"/>
    </location>
</feature>
<accession>A0ABN8WSD5</accession>
<evidence type="ECO:0000256" key="3">
    <source>
        <dbReference type="ARBA" id="ARBA00023306"/>
    </source>
</evidence>
<evidence type="ECO:0000256" key="4">
    <source>
        <dbReference type="RuleBase" id="RU311113"/>
    </source>
</evidence>
<keyword evidence="2 4" id="KW-0132">Cell division</keyword>
<sequence>MYHHYHAFQGRKLTDQERARVLEFQDSIHYSPRYSDDNYEYRHVMLPKAMLKVIPSDYFNSEVGTLRILTEDEWRGLGITQSLGWEHYECHAPEPHILLFKRPLNYEAELRAATAAAQQQQQQQQQQAQSISNDMQVPSQIS</sequence>
<organism evidence="6 7">
    <name type="scientific">Saccharomyces uvarum</name>
    <name type="common">Yeast</name>
    <name type="synonym">Saccharomyces bayanus var. uvarum</name>
    <dbReference type="NCBI Taxonomy" id="230603"/>
    <lineage>
        <taxon>Eukaryota</taxon>
        <taxon>Fungi</taxon>
        <taxon>Dikarya</taxon>
        <taxon>Ascomycota</taxon>
        <taxon>Saccharomycotina</taxon>
        <taxon>Saccharomycetes</taxon>
        <taxon>Saccharomycetales</taxon>
        <taxon>Saccharomycetaceae</taxon>
        <taxon>Saccharomyces</taxon>
    </lineage>
</organism>
<evidence type="ECO:0000256" key="2">
    <source>
        <dbReference type="ARBA" id="ARBA00022618"/>
    </source>
</evidence>
<dbReference type="EMBL" id="OX365931">
    <property type="protein sequence ID" value="CAI4059940.1"/>
    <property type="molecule type" value="Genomic_DNA"/>
</dbReference>
<dbReference type="SUPFAM" id="SSF55637">
    <property type="entry name" value="Cell cycle regulatory proteins"/>
    <property type="match status" value="1"/>
</dbReference>
<protein>
    <recommendedName>
        <fullName evidence="4">Cyclin-dependent kinases regulatory subunit</fullName>
    </recommendedName>
</protein>
<name>A0ABN8WSD5_SACUV</name>
<feature type="compositionally biased region" description="Low complexity" evidence="5">
    <location>
        <begin position="117"/>
        <end position="129"/>
    </location>
</feature>
<gene>
    <name evidence="6" type="primary">SUVZ04G3470</name>
    <name evidence="6" type="ORF">SUVZ_04G3470</name>
</gene>
<dbReference type="PROSITE" id="PS00944">
    <property type="entry name" value="CKS_1"/>
    <property type="match status" value="1"/>
</dbReference>
<reference evidence="6" key="1">
    <citation type="submission" date="2022-10" db="EMBL/GenBank/DDBJ databases">
        <authorList>
            <person name="Byrne P K."/>
        </authorList>
    </citation>
    <scope>NUCLEOTIDE SEQUENCE</scope>
    <source>
        <strain evidence="6">ZP964</strain>
    </source>
</reference>
<evidence type="ECO:0000313" key="6">
    <source>
        <dbReference type="EMBL" id="CAI4059940.1"/>
    </source>
</evidence>
<dbReference type="Pfam" id="PF01111">
    <property type="entry name" value="CKS"/>
    <property type="match status" value="1"/>
</dbReference>
<dbReference type="InterPro" id="IPR000789">
    <property type="entry name" value="Cyclin-dep_kinase_reg-sub"/>
</dbReference>
<comment type="similarity">
    <text evidence="1 4">Belongs to the CKS family.</text>
</comment>
<dbReference type="InterPro" id="IPR036858">
    <property type="entry name" value="Cyclin-dep_kinase_reg-sub_sf"/>
</dbReference>
<evidence type="ECO:0000313" key="7">
    <source>
        <dbReference type="Proteomes" id="UP001162085"/>
    </source>
</evidence>
<feature type="region of interest" description="Disordered" evidence="5">
    <location>
        <begin position="117"/>
        <end position="142"/>
    </location>
</feature>
<dbReference type="SMART" id="SM01084">
    <property type="entry name" value="CKS"/>
    <property type="match status" value="1"/>
</dbReference>
<dbReference type="PRINTS" id="PR00296">
    <property type="entry name" value="CYCLINKINASE"/>
</dbReference>
<keyword evidence="3 4" id="KW-0131">Cell cycle</keyword>
<comment type="function">
    <text evidence="4">Binds to the catalytic subunit of the cyclin dependent kinases and is essential for their biological function.</text>
</comment>
<keyword evidence="7" id="KW-1185">Reference proteome</keyword>
<dbReference type="PANTHER" id="PTHR23415">
    <property type="entry name" value="CYCLIN-DEPENDENT KINASES REGULATORY SUBUNIT/60S RIBOSOME SUBUNIT BIOGENESIS PROTEIN NIP7"/>
    <property type="match status" value="1"/>
</dbReference>